<dbReference type="EMBL" id="MGAI01000048">
    <property type="protein sequence ID" value="OGK43512.1"/>
    <property type="molecule type" value="Genomic_DNA"/>
</dbReference>
<dbReference type="EC" id="5.3.1.9" evidence="3"/>
<dbReference type="GO" id="GO:0004347">
    <property type="term" value="F:glucose-6-phosphate isomerase activity"/>
    <property type="evidence" value="ECO:0007669"/>
    <property type="project" value="UniProtKB-EC"/>
</dbReference>
<keyword evidence="5" id="KW-0324">Glycolysis</keyword>
<reference evidence="8 9" key="1">
    <citation type="journal article" date="2016" name="Nat. Commun.">
        <title>Thousands of microbial genomes shed light on interconnected biogeochemical processes in an aquifer system.</title>
        <authorList>
            <person name="Anantharaman K."/>
            <person name="Brown C.T."/>
            <person name="Hug L.A."/>
            <person name="Sharon I."/>
            <person name="Castelle C.J."/>
            <person name="Probst A.J."/>
            <person name="Thomas B.C."/>
            <person name="Singh A."/>
            <person name="Wilkins M.J."/>
            <person name="Karaoz U."/>
            <person name="Brodie E.L."/>
            <person name="Williams K.H."/>
            <person name="Hubbard S.S."/>
            <person name="Banfield J.F."/>
        </authorList>
    </citation>
    <scope>NUCLEOTIDE SEQUENCE [LARGE SCALE GENOMIC DNA]</scope>
</reference>
<evidence type="ECO:0000256" key="4">
    <source>
        <dbReference type="ARBA" id="ARBA00022432"/>
    </source>
</evidence>
<protein>
    <recommendedName>
        <fullName evidence="3">glucose-6-phosphate isomerase</fullName>
        <ecNumber evidence="3">5.3.1.9</ecNumber>
    </recommendedName>
</protein>
<dbReference type="SUPFAM" id="SSF51182">
    <property type="entry name" value="RmlC-like cupins"/>
    <property type="match status" value="1"/>
</dbReference>
<evidence type="ECO:0000313" key="8">
    <source>
        <dbReference type="EMBL" id="OGK43512.1"/>
    </source>
</evidence>
<comment type="pathway">
    <text evidence="1">Carbohydrate degradation; glycolysis; D-glyceraldehyde 3-phosphate and glycerone phosphate from D-glucose: step 2/4.</text>
</comment>
<evidence type="ECO:0000256" key="5">
    <source>
        <dbReference type="ARBA" id="ARBA00023152"/>
    </source>
</evidence>
<comment type="catalytic activity">
    <reaction evidence="6">
        <text>alpha-D-glucose 6-phosphate = beta-D-fructose 6-phosphate</text>
        <dbReference type="Rhea" id="RHEA:11816"/>
        <dbReference type="ChEBI" id="CHEBI:57634"/>
        <dbReference type="ChEBI" id="CHEBI:58225"/>
        <dbReference type="EC" id="5.3.1.9"/>
    </reaction>
</comment>
<gene>
    <name evidence="8" type="ORF">A3B40_04460</name>
</gene>
<proteinExistence type="inferred from homology"/>
<dbReference type="UniPathway" id="UPA00109">
    <property type="reaction ID" value="UER00181"/>
</dbReference>
<evidence type="ECO:0000256" key="1">
    <source>
        <dbReference type="ARBA" id="ARBA00004926"/>
    </source>
</evidence>
<keyword evidence="4" id="KW-0312">Gluconeogenesis</keyword>
<evidence type="ECO:0000256" key="2">
    <source>
        <dbReference type="ARBA" id="ARBA00006542"/>
    </source>
</evidence>
<dbReference type="Gene3D" id="2.60.120.10">
    <property type="entry name" value="Jelly Rolls"/>
    <property type="match status" value="1"/>
</dbReference>
<dbReference type="InterPro" id="IPR014710">
    <property type="entry name" value="RmlC-like_jellyroll"/>
</dbReference>
<sequence>MNINFKSVPKHYAARPHEKMKEVLMDPKGIGPAIHYYMIRGGVKQKNITVWEPGTISGEYIKTYGHYHVGKLDETYWVLFGEGIALLQKLALDAKGNMIPDVVEVFKAIKVKKGDSAYMPSGYGHLVANTGASYFVTADDSPVDFGEKNAVSLPGHADYQPVKKMQGFAYYVVEYQGKPTLLKNRRYKKIMKEDFGGLPVIEKI</sequence>
<dbReference type="InterPro" id="IPR010551">
    <property type="entry name" value="G6P_isomerase_prok"/>
</dbReference>
<dbReference type="GO" id="GO:0006094">
    <property type="term" value="P:gluconeogenesis"/>
    <property type="evidence" value="ECO:0007669"/>
    <property type="project" value="UniProtKB-KW"/>
</dbReference>
<feature type="domain" description="Glucose-6-phosphate isomerase prokaryote" evidence="7">
    <location>
        <begin position="45"/>
        <end position="176"/>
    </location>
</feature>
<dbReference type="GO" id="GO:0005737">
    <property type="term" value="C:cytoplasm"/>
    <property type="evidence" value="ECO:0007669"/>
    <property type="project" value="InterPro"/>
</dbReference>
<evidence type="ECO:0000259" key="7">
    <source>
        <dbReference type="Pfam" id="PF06560"/>
    </source>
</evidence>
<dbReference type="GO" id="GO:0006096">
    <property type="term" value="P:glycolytic process"/>
    <property type="evidence" value="ECO:0007669"/>
    <property type="project" value="UniProtKB-UniPathway"/>
</dbReference>
<dbReference type="AlphaFoldDB" id="A0A1F7IJH3"/>
<evidence type="ECO:0000256" key="6">
    <source>
        <dbReference type="ARBA" id="ARBA00029321"/>
    </source>
</evidence>
<organism evidence="8 9">
    <name type="scientific">Candidatus Roizmanbacteria bacterium RIFCSPLOWO2_01_FULL_37_16</name>
    <dbReference type="NCBI Taxonomy" id="1802058"/>
    <lineage>
        <taxon>Bacteria</taxon>
        <taxon>Candidatus Roizmaniibacteriota</taxon>
    </lineage>
</organism>
<accession>A0A1F7IJH3</accession>
<name>A0A1F7IJH3_9BACT</name>
<dbReference type="Proteomes" id="UP000178040">
    <property type="component" value="Unassembled WGS sequence"/>
</dbReference>
<evidence type="ECO:0000256" key="3">
    <source>
        <dbReference type="ARBA" id="ARBA00011952"/>
    </source>
</evidence>
<comment type="similarity">
    <text evidence="2">Belongs to the archaeal-type GPI family.</text>
</comment>
<dbReference type="Pfam" id="PF06560">
    <property type="entry name" value="GPI"/>
    <property type="match status" value="1"/>
</dbReference>
<dbReference type="InterPro" id="IPR011051">
    <property type="entry name" value="RmlC_Cupin_sf"/>
</dbReference>
<evidence type="ECO:0000313" key="9">
    <source>
        <dbReference type="Proteomes" id="UP000178040"/>
    </source>
</evidence>
<comment type="caution">
    <text evidence="8">The sequence shown here is derived from an EMBL/GenBank/DDBJ whole genome shotgun (WGS) entry which is preliminary data.</text>
</comment>